<feature type="compositionally biased region" description="Polar residues" evidence="1">
    <location>
        <begin position="462"/>
        <end position="473"/>
    </location>
</feature>
<feature type="compositionally biased region" description="Low complexity" evidence="1">
    <location>
        <begin position="341"/>
        <end position="359"/>
    </location>
</feature>
<organism evidence="2">
    <name type="scientific">Chromera velia CCMP2878</name>
    <dbReference type="NCBI Taxonomy" id="1169474"/>
    <lineage>
        <taxon>Eukaryota</taxon>
        <taxon>Sar</taxon>
        <taxon>Alveolata</taxon>
        <taxon>Colpodellida</taxon>
        <taxon>Chromeraceae</taxon>
        <taxon>Chromera</taxon>
    </lineage>
</organism>
<protein>
    <submittedName>
        <fullName evidence="2">Uncharacterized protein</fullName>
    </submittedName>
</protein>
<feature type="region of interest" description="Disordered" evidence="1">
    <location>
        <begin position="573"/>
        <end position="601"/>
    </location>
</feature>
<sequence length="631" mass="66465">MGTLYDKQGRFSRDPRVESNPALWASKYVSCPALRKKLMRMRPAERRAFLLPNFDFGKITSGISLLRNARNEALLRQADMTESELEAVALGTADPRTQMAVSDPSQTGAGKARLKRGVTGSGWDKVRAFASFHAHDGRTIQVPVSQYQIRKQMRNAYNREKTQMGFGDDHRNSSGSLSRLPHGSAHPHTCSAGELCNLGMGGQVPAGGSTDEVNLNHLETASSACTITTGSSESTAPSVVEKRRAVAREIERTIKTLRDTVDAAKAKAAAAHTAGPKGGGDTDALGDCRREVDHAYGVRGAFDGTCRGDFEGDGCKLGGIRHPLPSSSAVIPSVPYGGRPIRPASAPRFPSSSIRAPAATPVPPSAPDSIVTESCPSCASCSATGCVLCRRSPGAPGASTPRRLPQRPRPRSAGGPRGMPPSLSPPPYMSSHPDQIPPHLPAPSFLFPVPAVPPPEAGLRQRPQTALPRSSQRLPIMPHPSPLSHRLSLSPGNQPFTGTLTPSMEVLHEDFDDGLGGGILGSSSSSSPHGRARQPLVGSLPSDPHACPRPNFAFPAQAFGDTTHGAEREKLRRPMSAGAGLSGARAVGPRPGTPSDGPRSNLSPICTGPVHLFSHGFPGNGTTNLGTFKQC</sequence>
<dbReference type="EMBL" id="CDMZ01000526">
    <property type="protein sequence ID" value="CUC09299.1"/>
    <property type="molecule type" value="Genomic_DNA"/>
</dbReference>
<feature type="region of interest" description="Disordered" evidence="1">
    <location>
        <begin position="393"/>
        <end position="475"/>
    </location>
</feature>
<dbReference type="VEuPathDB" id="CryptoDB:Cvel_18066"/>
<feature type="region of interest" description="Disordered" evidence="1">
    <location>
        <begin position="341"/>
        <end position="369"/>
    </location>
</feature>
<reference evidence="2" key="1">
    <citation type="submission" date="2014-11" db="EMBL/GenBank/DDBJ databases">
        <title>Molecular phylogeny of cliff fern family Woodsiaceae with morphological implications.</title>
        <authorList>
            <person name="Shao Y.-Z."/>
            <person name="Wei R."/>
            <person name="Zhang X.-C."/>
        </authorList>
    </citation>
    <scope>NUCLEOTIDE SEQUENCE</scope>
</reference>
<gene>
    <name evidence="2" type="ORF">Cvel_18066.t2</name>
</gene>
<evidence type="ECO:0000313" key="2">
    <source>
        <dbReference type="EMBL" id="CUC09299.1"/>
    </source>
</evidence>
<name>A0A0K6S6P6_9ALVE</name>
<accession>A0A0K6S6P6</accession>
<feature type="compositionally biased region" description="Pro residues" evidence="1">
    <location>
        <begin position="418"/>
        <end position="428"/>
    </location>
</feature>
<evidence type="ECO:0000256" key="1">
    <source>
        <dbReference type="SAM" id="MobiDB-lite"/>
    </source>
</evidence>
<feature type="region of interest" description="Disordered" evidence="1">
    <location>
        <begin position="515"/>
        <end position="549"/>
    </location>
</feature>
<dbReference type="AlphaFoldDB" id="A0A0K6S6P6"/>
<proteinExistence type="predicted"/>
<feature type="region of interest" description="Disordered" evidence="1">
    <location>
        <begin position="165"/>
        <end position="187"/>
    </location>
</feature>